<dbReference type="PATRIC" id="fig|1167006.5.peg.2097"/>
<evidence type="ECO:0000259" key="6">
    <source>
        <dbReference type="Pfam" id="PF00588"/>
    </source>
</evidence>
<dbReference type="PANTHER" id="PTHR42786:SF2">
    <property type="entry name" value="TRNA (CYTIDINE_URIDINE-2'-O-)-METHYLTRANSFERASE TRMJ"/>
    <property type="match status" value="1"/>
</dbReference>
<dbReference type="Proteomes" id="UP000011721">
    <property type="component" value="Chromosome"/>
</dbReference>
<evidence type="ECO:0000256" key="3">
    <source>
        <dbReference type="ARBA" id="ARBA00022679"/>
    </source>
</evidence>
<comment type="catalytic activity">
    <reaction evidence="5">
        <text>cytidine(32) in tRNA + S-adenosyl-L-methionine = 2'-O-methylcytidine(32) in tRNA + S-adenosyl-L-homocysteine + H(+)</text>
        <dbReference type="Rhea" id="RHEA:42932"/>
        <dbReference type="Rhea" id="RHEA-COMP:10288"/>
        <dbReference type="Rhea" id="RHEA-COMP:10289"/>
        <dbReference type="ChEBI" id="CHEBI:15378"/>
        <dbReference type="ChEBI" id="CHEBI:57856"/>
        <dbReference type="ChEBI" id="CHEBI:59789"/>
        <dbReference type="ChEBI" id="CHEBI:74495"/>
        <dbReference type="ChEBI" id="CHEBI:82748"/>
        <dbReference type="EC" id="2.1.1.200"/>
    </reaction>
</comment>
<dbReference type="PIRSF" id="PIRSF004808">
    <property type="entry name" value="LasT"/>
    <property type="match status" value="1"/>
</dbReference>
<keyword evidence="5" id="KW-0819">tRNA processing</keyword>
<proteinExistence type="inferred from homology"/>
<dbReference type="GO" id="GO:0002128">
    <property type="term" value="P:tRNA nucleoside ribose methylation"/>
    <property type="evidence" value="ECO:0007669"/>
    <property type="project" value="TreeGrafter"/>
</dbReference>
<evidence type="ECO:0000256" key="4">
    <source>
        <dbReference type="ARBA" id="ARBA00022691"/>
    </source>
</evidence>
<dbReference type="GO" id="GO:0005829">
    <property type="term" value="C:cytosol"/>
    <property type="evidence" value="ECO:0007669"/>
    <property type="project" value="TreeGrafter"/>
</dbReference>
<dbReference type="GO" id="GO:0003723">
    <property type="term" value="F:RNA binding"/>
    <property type="evidence" value="ECO:0007669"/>
    <property type="project" value="InterPro"/>
</dbReference>
<comment type="subcellular location">
    <subcellularLocation>
        <location evidence="5">Cytoplasm</location>
    </subcellularLocation>
</comment>
<dbReference type="InterPro" id="IPR001537">
    <property type="entry name" value="SpoU_MeTrfase"/>
</dbReference>
<keyword evidence="3 7" id="KW-0808">Transferase</keyword>
<dbReference type="InterPro" id="IPR029028">
    <property type="entry name" value="Alpha/beta_knot_MTases"/>
</dbReference>
<keyword evidence="4 5" id="KW-0949">S-adenosyl-L-methionine</keyword>
<gene>
    <name evidence="5" type="primary">trmJ</name>
    <name evidence="7" type="ordered locus">UWK_01912</name>
</gene>
<protein>
    <recommendedName>
        <fullName evidence="5">tRNA (cytidine/uridine-2'-O-)-methyltransferase TrmJ</fullName>
        <ecNumber evidence="5">2.1.1.200</ecNumber>
    </recommendedName>
    <alternativeName>
        <fullName evidence="5">tRNA (cytidine(32)/uridine(32)-2'-O)-methyltransferase</fullName>
    </alternativeName>
    <alternativeName>
        <fullName evidence="5">tRNA Cm32/Um32 methyltransferase</fullName>
    </alternativeName>
</protein>
<dbReference type="InterPro" id="IPR029026">
    <property type="entry name" value="tRNA_m1G_MTases_N"/>
</dbReference>
<evidence type="ECO:0000313" key="7">
    <source>
        <dbReference type="EMBL" id="AGF78463.1"/>
    </source>
</evidence>
<dbReference type="eggNOG" id="COG0565">
    <property type="taxonomic scope" value="Bacteria"/>
</dbReference>
<keyword evidence="2 5" id="KW-0489">Methyltransferase</keyword>
<evidence type="ECO:0000313" key="8">
    <source>
        <dbReference type="Proteomes" id="UP000011721"/>
    </source>
</evidence>
<dbReference type="OrthoDB" id="9806346at2"/>
<evidence type="ECO:0000256" key="5">
    <source>
        <dbReference type="RuleBase" id="RU362024"/>
    </source>
</evidence>
<name>M1P4R7_DESSD</name>
<sequence>MAVFHLSSTKYIMPQNHHLLDNIAIVLVNPKYPENIGSAARAAWNMGITRIIVVANEYPNHERMIKLATHNAAHLIDAMEFHENLGDALQPFSRIIGTTARKGKHRGPGNSPRDIMKIILPLLPKNQIAFLFGAEDRGLTNEDLKYCHFRSAIPTSGFSSLNLAQAVAIHCYEIFHAVIHEQKEISPKPRLATSYEVENMFKYVESSLNQIDFLREKSHDYYMLNIRQFFGRMELQSKETKLIQSICRQLQSPQHNDKK</sequence>
<dbReference type="AlphaFoldDB" id="M1P4R7"/>
<dbReference type="GO" id="GO:0106339">
    <property type="term" value="F:tRNA (cytidine(32)-2'-O)-methyltransferase activity"/>
    <property type="evidence" value="ECO:0007669"/>
    <property type="project" value="RHEA"/>
</dbReference>
<keyword evidence="8" id="KW-1185">Reference proteome</keyword>
<dbReference type="HOGENOM" id="CLU_056931_0_1_7"/>
<dbReference type="EC" id="2.1.1.200" evidence="5"/>
<comment type="catalytic activity">
    <reaction evidence="5">
        <text>uridine(32) in tRNA + S-adenosyl-L-methionine = 2'-O-methyluridine(32) in tRNA + S-adenosyl-L-homocysteine + H(+)</text>
        <dbReference type="Rhea" id="RHEA:42936"/>
        <dbReference type="Rhea" id="RHEA-COMP:10107"/>
        <dbReference type="Rhea" id="RHEA-COMP:10290"/>
        <dbReference type="ChEBI" id="CHEBI:15378"/>
        <dbReference type="ChEBI" id="CHEBI:57856"/>
        <dbReference type="ChEBI" id="CHEBI:59789"/>
        <dbReference type="ChEBI" id="CHEBI:65315"/>
        <dbReference type="ChEBI" id="CHEBI:74478"/>
        <dbReference type="EC" id="2.1.1.200"/>
    </reaction>
</comment>
<dbReference type="GO" id="GO:0160206">
    <property type="term" value="F:tRNA (cytidine(32)/uridine(32)-2'-O)-methyltransferase activity"/>
    <property type="evidence" value="ECO:0007669"/>
    <property type="project" value="UniProtKB-EC"/>
</dbReference>
<dbReference type="Pfam" id="PF00588">
    <property type="entry name" value="SpoU_methylase"/>
    <property type="match status" value="1"/>
</dbReference>
<dbReference type="NCBIfam" id="TIGR00050">
    <property type="entry name" value="rRNA_methyl_1"/>
    <property type="match status" value="1"/>
</dbReference>
<dbReference type="EMBL" id="CP003985">
    <property type="protein sequence ID" value="AGF78463.1"/>
    <property type="molecule type" value="Genomic_DNA"/>
</dbReference>
<dbReference type="SUPFAM" id="SSF75217">
    <property type="entry name" value="alpha/beta knot"/>
    <property type="match status" value="1"/>
</dbReference>
<evidence type="ECO:0000256" key="1">
    <source>
        <dbReference type="ARBA" id="ARBA00007228"/>
    </source>
</evidence>
<reference evidence="8" key="1">
    <citation type="journal article" date="2013" name="Stand. Genomic Sci.">
        <title>Complete genome sequence of Desulfocapsa sulfexigens, a marine deltaproteobacterium specialized in disproportionating inorganic sulfur compounds.</title>
        <authorList>
            <person name="Finster K.W."/>
            <person name="Kjeldsen K.U."/>
            <person name="Kube M."/>
            <person name="Reinhardt R."/>
            <person name="Mussmann M."/>
            <person name="Amann R."/>
            <person name="Schreiber L."/>
        </authorList>
    </citation>
    <scope>NUCLEOTIDE SEQUENCE [LARGE SCALE GENOMIC DNA]</scope>
    <source>
        <strain evidence="8">DSM 10523 / SB164P1</strain>
    </source>
</reference>
<dbReference type="Gene3D" id="3.40.1280.10">
    <property type="match status" value="1"/>
</dbReference>
<dbReference type="STRING" id="1167006.UWK_01912"/>
<comment type="similarity">
    <text evidence="1">Belongs to the class IV-like SAM-binding methyltransferase superfamily. RNA methyltransferase TrmH family.</text>
</comment>
<dbReference type="InterPro" id="IPR004384">
    <property type="entry name" value="RNA_MeTrfase_TrmJ/LasT"/>
</dbReference>
<dbReference type="Gene3D" id="1.10.8.590">
    <property type="match status" value="1"/>
</dbReference>
<dbReference type="PANTHER" id="PTHR42786">
    <property type="entry name" value="TRNA/RRNA METHYLTRANSFERASE"/>
    <property type="match status" value="1"/>
</dbReference>
<comment type="function">
    <text evidence="5">Catalyzes the formation of 2'O-methylated cytidine (Cm32) or 2'O-methylated uridine (Um32) at position 32 in tRNA.</text>
</comment>
<dbReference type="KEGG" id="dsf:UWK_01912"/>
<dbReference type="CDD" id="cd18093">
    <property type="entry name" value="SpoU-like_TrmJ"/>
    <property type="match status" value="1"/>
</dbReference>
<evidence type="ECO:0000256" key="2">
    <source>
        <dbReference type="ARBA" id="ARBA00022603"/>
    </source>
</evidence>
<comment type="subunit">
    <text evidence="5">Homodimer.</text>
</comment>
<keyword evidence="5" id="KW-0963">Cytoplasm</keyword>
<feature type="domain" description="tRNA/rRNA methyltransferase SpoU type" evidence="6">
    <location>
        <begin position="23"/>
        <end position="172"/>
    </location>
</feature>
<organism evidence="7 8">
    <name type="scientific">Desulfocapsa sulfexigens (strain DSM 10523 / SB164P1)</name>
    <dbReference type="NCBI Taxonomy" id="1167006"/>
    <lineage>
        <taxon>Bacteria</taxon>
        <taxon>Pseudomonadati</taxon>
        <taxon>Thermodesulfobacteriota</taxon>
        <taxon>Desulfobulbia</taxon>
        <taxon>Desulfobulbales</taxon>
        <taxon>Desulfocapsaceae</taxon>
        <taxon>Desulfocapsa</taxon>
    </lineage>
</organism>
<accession>M1P4R7</accession>